<evidence type="ECO:0000313" key="2">
    <source>
        <dbReference type="Proteomes" id="UP000261600"/>
    </source>
</evidence>
<reference evidence="1" key="2">
    <citation type="submission" date="2025-09" db="UniProtKB">
        <authorList>
            <consortium name="Ensembl"/>
        </authorList>
    </citation>
    <scope>IDENTIFICATION</scope>
</reference>
<dbReference type="Proteomes" id="UP000261600">
    <property type="component" value="Unplaced"/>
</dbReference>
<name>A0A3Q3J2R9_MONAL</name>
<organism evidence="1 2">
    <name type="scientific">Monopterus albus</name>
    <name type="common">Swamp eel</name>
    <dbReference type="NCBI Taxonomy" id="43700"/>
    <lineage>
        <taxon>Eukaryota</taxon>
        <taxon>Metazoa</taxon>
        <taxon>Chordata</taxon>
        <taxon>Craniata</taxon>
        <taxon>Vertebrata</taxon>
        <taxon>Euteleostomi</taxon>
        <taxon>Actinopterygii</taxon>
        <taxon>Neopterygii</taxon>
        <taxon>Teleostei</taxon>
        <taxon>Neoteleostei</taxon>
        <taxon>Acanthomorphata</taxon>
        <taxon>Anabantaria</taxon>
        <taxon>Synbranchiformes</taxon>
        <taxon>Synbranchidae</taxon>
        <taxon>Monopterus</taxon>
    </lineage>
</organism>
<dbReference type="Ensembl" id="ENSMALT00000007579.1">
    <property type="protein sequence ID" value="ENSMALP00000007422.1"/>
    <property type="gene ID" value="ENSMALG00000005271.1"/>
</dbReference>
<accession>A0A3Q3J2R9</accession>
<protein>
    <submittedName>
        <fullName evidence="1">Uncharacterized protein</fullName>
    </submittedName>
</protein>
<dbReference type="AlphaFoldDB" id="A0A3Q3J2R9"/>
<keyword evidence="2" id="KW-1185">Reference proteome</keyword>
<reference evidence="1" key="1">
    <citation type="submission" date="2025-08" db="UniProtKB">
        <authorList>
            <consortium name="Ensembl"/>
        </authorList>
    </citation>
    <scope>IDENTIFICATION</scope>
</reference>
<sequence length="117" mass="13609">TYNMGLLIVIICPTHQDVVLDWRSYILNFSAGRATFCCVHVHRQPEREALKDSWIKTIIINELSRNNIKLFAAEPIDTFIQVRKISSCLCCLFDLTWDEKKNTFLKGLGLWTSFNEK</sequence>
<proteinExistence type="predicted"/>
<evidence type="ECO:0000313" key="1">
    <source>
        <dbReference type="Ensembl" id="ENSMALP00000007422.1"/>
    </source>
</evidence>